<dbReference type="EMBL" id="CP021404">
    <property type="protein sequence ID" value="ATI42767.1"/>
    <property type="molecule type" value="Genomic_DNA"/>
</dbReference>
<dbReference type="SUPFAM" id="SSF56235">
    <property type="entry name" value="N-terminal nucleophile aminohydrolases (Ntn hydrolases)"/>
    <property type="match status" value="1"/>
</dbReference>
<name>A0A291M1N2_9RHOB</name>
<sequence>MRDFQKPGRSAVYARNGMCATSHPLAAAVAVDLLKQGGSAVDAALGAAAILSLCEPPMTGFGGDCFALVKSAGTEEIIGLNASGRGPAGLDAAAIRAEGHSVMPVTSAHAVTLPGAVSGFLALSERFGRMDLAEVFAPAIRYADEGVPVAPRVALDMGLSTDRLQGFARRDYLKDGRALRAGELFRAPGQGEVLRRIVRDGHAGFYQGEVAEDMVNALRAAGGSHTLEDFAGVQPEWTTPISGGYRGLEIVEHQPNGQGTAALLLAAILERFDLASMDPWGPERTHIEAEATKLAYDARDRFVTDPDHMDPVTRLQAEGLADKLAALIAPDRVMPDAARISEEVHRDTVYLTVVDKDRMAVSLIYSIFNSFGSGIGTEKFGLLMHNRGAGFSITEGHPNEAAPGKRPMHTILPGMIRQEGRLLMPFGVMGGQYQAAGHARFASNIADYGLDPQSALDAPRAFASEGVLELETGYPEATRAALLKLGHKVTVPDRPIGGAQAIRLNDGGDVLEGASDPRKDGMALGY</sequence>
<dbReference type="InterPro" id="IPR029055">
    <property type="entry name" value="Ntn_hydrolases_N"/>
</dbReference>
<accession>A0A291M1N2</accession>
<dbReference type="InterPro" id="IPR043137">
    <property type="entry name" value="GGT_ssub_C"/>
</dbReference>
<protein>
    <submittedName>
        <fullName evidence="2">Gamma-glutamyltransferase</fullName>
    </submittedName>
</protein>
<dbReference type="GO" id="GO:0016740">
    <property type="term" value="F:transferase activity"/>
    <property type="evidence" value="ECO:0007669"/>
    <property type="project" value="UniProtKB-KW"/>
</dbReference>
<dbReference type="InterPro" id="IPR052896">
    <property type="entry name" value="GGT-like_enzyme"/>
</dbReference>
<keyword evidence="2" id="KW-0808">Transferase</keyword>
<dbReference type="AlphaFoldDB" id="A0A291M1N2"/>
<dbReference type="Pfam" id="PF01019">
    <property type="entry name" value="G_glu_transpept"/>
    <property type="match status" value="1"/>
</dbReference>
<dbReference type="RefSeq" id="WP_097373801.1">
    <property type="nucleotide sequence ID" value="NZ_CP021404.1"/>
</dbReference>
<dbReference type="Gene3D" id="1.10.246.130">
    <property type="match status" value="1"/>
</dbReference>
<keyword evidence="3" id="KW-1185">Reference proteome</keyword>
<dbReference type="PANTHER" id="PTHR43881:SF1">
    <property type="entry name" value="GAMMA-GLUTAMYLTRANSPEPTIDASE (AFU_ORTHOLOGUE AFUA_4G13580)"/>
    <property type="match status" value="1"/>
</dbReference>
<evidence type="ECO:0000313" key="3">
    <source>
        <dbReference type="Proteomes" id="UP000219050"/>
    </source>
</evidence>
<gene>
    <name evidence="2" type="ORF">CBW24_12655</name>
</gene>
<evidence type="ECO:0000256" key="1">
    <source>
        <dbReference type="SAM" id="MobiDB-lite"/>
    </source>
</evidence>
<reference evidence="2 3" key="1">
    <citation type="submission" date="2017-05" db="EMBL/GenBank/DDBJ databases">
        <title>Comparative genomic and metabolic analysis of manganese-oxidizing mechanisms in Celeribater manganoxidans DY25T: its adaption to the environment of polymetallic nodule.</title>
        <authorList>
            <person name="Wang X."/>
        </authorList>
    </citation>
    <scope>NUCLEOTIDE SEQUENCE [LARGE SCALE GENOMIC DNA]</scope>
    <source>
        <strain evidence="2 3">DY25</strain>
    </source>
</reference>
<dbReference type="PANTHER" id="PTHR43881">
    <property type="entry name" value="GAMMA-GLUTAMYLTRANSPEPTIDASE (AFU_ORTHOLOGUE AFUA_4G13580)"/>
    <property type="match status" value="1"/>
</dbReference>
<evidence type="ECO:0000313" key="2">
    <source>
        <dbReference type="EMBL" id="ATI42767.1"/>
    </source>
</evidence>
<dbReference type="PRINTS" id="PR01210">
    <property type="entry name" value="GGTRANSPTASE"/>
</dbReference>
<organism evidence="2 3">
    <name type="scientific">Pacificitalea manganoxidans</name>
    <dbReference type="NCBI Taxonomy" id="1411902"/>
    <lineage>
        <taxon>Bacteria</taxon>
        <taxon>Pseudomonadati</taxon>
        <taxon>Pseudomonadota</taxon>
        <taxon>Alphaproteobacteria</taxon>
        <taxon>Rhodobacterales</taxon>
        <taxon>Paracoccaceae</taxon>
        <taxon>Pacificitalea</taxon>
    </lineage>
</organism>
<dbReference type="Proteomes" id="UP000219050">
    <property type="component" value="Chromosome"/>
</dbReference>
<dbReference type="OrthoDB" id="9781342at2"/>
<proteinExistence type="predicted"/>
<dbReference type="Gene3D" id="3.60.20.40">
    <property type="match status" value="1"/>
</dbReference>
<dbReference type="InterPro" id="IPR043138">
    <property type="entry name" value="GGT_lsub"/>
</dbReference>
<feature type="compositionally biased region" description="Basic and acidic residues" evidence="1">
    <location>
        <begin position="515"/>
        <end position="526"/>
    </location>
</feature>
<dbReference type="KEGG" id="cmag:CBW24_12655"/>
<feature type="region of interest" description="Disordered" evidence="1">
    <location>
        <begin position="507"/>
        <end position="526"/>
    </location>
</feature>